<keyword evidence="1 6" id="KW-0328">Glycosyltransferase</keyword>
<dbReference type="NCBIfam" id="TIGR00449">
    <property type="entry name" value="tgt_general"/>
    <property type="match status" value="1"/>
</dbReference>
<keyword evidence="4 6" id="KW-0479">Metal-binding</keyword>
<evidence type="ECO:0000256" key="3">
    <source>
        <dbReference type="ARBA" id="ARBA00022694"/>
    </source>
</evidence>
<dbReference type="InterPro" id="IPR036511">
    <property type="entry name" value="TGT-like_sf"/>
</dbReference>
<feature type="binding site" evidence="6">
    <location>
        <position position="321"/>
    </location>
    <ligand>
        <name>Zn(2+)</name>
        <dbReference type="ChEBI" id="CHEBI:29105"/>
    </ligand>
</feature>
<dbReference type="NCBIfam" id="TIGR00430">
    <property type="entry name" value="Q_tRNA_tgt"/>
    <property type="match status" value="1"/>
</dbReference>
<feature type="active site" description="Nucleophile" evidence="6">
    <location>
        <position position="283"/>
    </location>
</feature>
<comment type="subcellular location">
    <subcellularLocation>
        <location evidence="6">Cytoplasm</location>
    </subcellularLocation>
</comment>
<evidence type="ECO:0000256" key="1">
    <source>
        <dbReference type="ARBA" id="ARBA00022676"/>
    </source>
</evidence>
<comment type="catalytic activity">
    <reaction evidence="6">
        <text>guanosine(34) in tRNA + queuine = queuosine(34) in tRNA + guanine</text>
        <dbReference type="Rhea" id="RHEA:16633"/>
        <dbReference type="Rhea" id="RHEA-COMP:10341"/>
        <dbReference type="Rhea" id="RHEA-COMP:18571"/>
        <dbReference type="ChEBI" id="CHEBI:16235"/>
        <dbReference type="ChEBI" id="CHEBI:17433"/>
        <dbReference type="ChEBI" id="CHEBI:74269"/>
        <dbReference type="ChEBI" id="CHEBI:194431"/>
        <dbReference type="EC" id="2.4.2.64"/>
    </reaction>
</comment>
<dbReference type="GO" id="GO:0008479">
    <property type="term" value="F:tRNA-guanosine(34) queuine transglycosylase activity"/>
    <property type="evidence" value="ECO:0007669"/>
    <property type="project" value="UniProtKB-UniRule"/>
</dbReference>
<name>A0A7S0SNG7_9CHLO</name>
<feature type="binding site" evidence="6">
    <location>
        <begin position="106"/>
        <end position="110"/>
    </location>
    <ligand>
        <name>substrate</name>
    </ligand>
</feature>
<keyword evidence="2 6" id="KW-0808">Transferase</keyword>
<comment type="function">
    <text evidence="6">Catalytic subunit of the queuine tRNA-ribosyltransferase (TGT) that catalyzes the base-exchange of a guanine (G) residue with queuine (Q) at position 34 (anticodon wobble position) in tRNAs with GU(N) anticodons (tRNA-Asp, -Asn, -His and -Tyr), resulting in the hypermodified nucleoside queuosine (7-(((4,5-cis-dihydroxy-2-cyclopenten-1-yl)amino)methyl)-7-deazaguanosine). Catalysis occurs through a double-displacement mechanism. The nucleophile active site attacks the C1' of nucleotide 34 to detach the guanine base from the RNA, forming a covalent enzyme-RNA intermediate. The proton acceptor active site deprotonates the incoming queuine, allowing a nucleophilic attack on the C1' of the ribose to form the product.</text>
</comment>
<comment type="similarity">
    <text evidence="6">Belongs to the queuine tRNA-ribosyltransferase family.</text>
</comment>
<feature type="binding site" evidence="6">
    <location>
        <position position="323"/>
    </location>
    <ligand>
        <name>Zn(2+)</name>
        <dbReference type="ChEBI" id="CHEBI:29105"/>
    </ligand>
</feature>
<evidence type="ECO:0000259" key="7">
    <source>
        <dbReference type="Pfam" id="PF01702"/>
    </source>
</evidence>
<feature type="binding site" evidence="6">
    <location>
        <position position="326"/>
    </location>
    <ligand>
        <name>Zn(2+)</name>
        <dbReference type="ChEBI" id="CHEBI:29105"/>
    </ligand>
</feature>
<dbReference type="EC" id="2.4.2.64" evidence="6"/>
<reference evidence="8" key="1">
    <citation type="submission" date="2021-01" db="EMBL/GenBank/DDBJ databases">
        <authorList>
            <person name="Corre E."/>
            <person name="Pelletier E."/>
            <person name="Niang G."/>
            <person name="Scheremetjew M."/>
            <person name="Finn R."/>
            <person name="Kale V."/>
            <person name="Holt S."/>
            <person name="Cochrane G."/>
            <person name="Meng A."/>
            <person name="Brown T."/>
            <person name="Cohen L."/>
        </authorList>
    </citation>
    <scope>NUCLEOTIDE SEQUENCE</scope>
    <source>
        <strain evidence="8">SL-175</strain>
    </source>
</reference>
<comment type="cofactor">
    <cofactor evidence="6">
        <name>Zn(2+)</name>
        <dbReference type="ChEBI" id="CHEBI:29105"/>
    </cofactor>
</comment>
<evidence type="ECO:0000313" key="8">
    <source>
        <dbReference type="EMBL" id="CAD8710885.1"/>
    </source>
</evidence>
<dbReference type="GO" id="GO:0005829">
    <property type="term" value="C:cytosol"/>
    <property type="evidence" value="ECO:0007669"/>
    <property type="project" value="TreeGrafter"/>
</dbReference>
<proteinExistence type="inferred from homology"/>
<organism evidence="8">
    <name type="scientific">Mantoniella antarctica</name>
    <dbReference type="NCBI Taxonomy" id="81844"/>
    <lineage>
        <taxon>Eukaryota</taxon>
        <taxon>Viridiplantae</taxon>
        <taxon>Chlorophyta</taxon>
        <taxon>Mamiellophyceae</taxon>
        <taxon>Mamiellales</taxon>
        <taxon>Mamiellaceae</taxon>
        <taxon>Mantoniella</taxon>
    </lineage>
</organism>
<accession>A0A7S0SNG7</accession>
<dbReference type="EMBL" id="HBFC01022609">
    <property type="protein sequence ID" value="CAD8710885.1"/>
    <property type="molecule type" value="Transcribed_RNA"/>
</dbReference>
<dbReference type="AlphaFoldDB" id="A0A7S0SNG7"/>
<dbReference type="HAMAP" id="MF_00168">
    <property type="entry name" value="Q_tRNA_Tgt"/>
    <property type="match status" value="1"/>
</dbReference>
<keyword evidence="6" id="KW-0963">Cytoplasm</keyword>
<dbReference type="SUPFAM" id="SSF51713">
    <property type="entry name" value="tRNA-guanine transglycosylase"/>
    <property type="match status" value="1"/>
</dbReference>
<feature type="binding site" evidence="6">
    <location>
        <position position="233"/>
    </location>
    <ligand>
        <name>substrate</name>
    </ligand>
</feature>
<dbReference type="PANTHER" id="PTHR43530">
    <property type="entry name" value="QUEUINE TRNA-RIBOSYLTRANSFERASE CATALYTIC SUBUNIT 1"/>
    <property type="match status" value="1"/>
</dbReference>
<comment type="caution">
    <text evidence="6">Lacks conserved residue(s) required for the propagation of feature annotation.</text>
</comment>
<dbReference type="InterPro" id="IPR004803">
    <property type="entry name" value="TGT"/>
</dbReference>
<evidence type="ECO:0000256" key="4">
    <source>
        <dbReference type="ARBA" id="ARBA00022723"/>
    </source>
</evidence>
<feature type="binding site" evidence="6">
    <location>
        <position position="160"/>
    </location>
    <ligand>
        <name>substrate</name>
    </ligand>
</feature>
<feature type="binding site" evidence="6">
    <location>
        <position position="204"/>
    </location>
    <ligand>
        <name>substrate</name>
    </ligand>
</feature>
<comment type="subunit">
    <text evidence="6">Heterodimer of a catalytic subunit and an accessory subunit.</text>
</comment>
<evidence type="ECO:0000256" key="2">
    <source>
        <dbReference type="ARBA" id="ARBA00022679"/>
    </source>
</evidence>
<dbReference type="Gene3D" id="3.20.20.105">
    <property type="entry name" value="Queuine tRNA-ribosyltransferase-like"/>
    <property type="match status" value="1"/>
</dbReference>
<sequence length="404" mass="44564">MDPAEDAARPADLGGAALKFEVLATDGRARATRLTLRHHDCRTPMFMPVGTQGTVKGLTSKQLEELECQVILGNTYHLENRPGSALLREFGGLPSFMNWKRGTLTDSGGFQMVSLLDLADITEEGVAFQSPVDGSQMMLTPERSMQIQNDIGADIMMALDDVVSSVCVEDARFEEATHRTLRWIDRCIAAHSRPSEQALFGIVQGGLDPRLRGICLEGLKARDDKLPGYAIGGLAGGEEKAAFCRVVSQCTAALPPNKPRYVMGVGYPLDLVVCSALGADMYDCVYPSRTARFGTALVPEGVLRLKTAAMATDYRPIDSECDCLVCKKYTRAYLHAKITKEPNAASLLTYHNIRYQMRLCQDMHQAILSHEFTPFVQNFVRRQYPNGDVPDWVREALQLAQIDV</sequence>
<keyword evidence="3 6" id="KW-0819">tRNA processing</keyword>
<feature type="binding site" evidence="6">
    <location>
        <position position="351"/>
    </location>
    <ligand>
        <name>Zn(2+)</name>
        <dbReference type="ChEBI" id="CHEBI:29105"/>
    </ligand>
</feature>
<evidence type="ECO:0000256" key="6">
    <source>
        <dbReference type="HAMAP-Rule" id="MF_03218"/>
    </source>
</evidence>
<dbReference type="InterPro" id="IPR002616">
    <property type="entry name" value="tRNA_ribo_trans-like"/>
</dbReference>
<dbReference type="GO" id="GO:0046872">
    <property type="term" value="F:metal ion binding"/>
    <property type="evidence" value="ECO:0007669"/>
    <property type="project" value="UniProtKB-KW"/>
</dbReference>
<dbReference type="GO" id="GO:0006400">
    <property type="term" value="P:tRNA modification"/>
    <property type="evidence" value="ECO:0007669"/>
    <property type="project" value="InterPro"/>
</dbReference>
<feature type="domain" description="tRNA-guanine(15) transglycosylase-like" evidence="7">
    <location>
        <begin position="28"/>
        <end position="384"/>
    </location>
</feature>
<protein>
    <recommendedName>
        <fullName evidence="6">Queuine tRNA-ribosyltransferase catalytic subunit 1</fullName>
        <ecNumber evidence="6">2.4.2.64</ecNumber>
    </recommendedName>
    <alternativeName>
        <fullName evidence="6">Guanine insertion enzyme</fullName>
    </alternativeName>
    <alternativeName>
        <fullName evidence="6">tRNA-guanine transglycosylase</fullName>
    </alternativeName>
</protein>
<dbReference type="PANTHER" id="PTHR43530:SF1">
    <property type="entry name" value="QUEUINE TRNA-RIBOSYLTRANSFERASE CATALYTIC SUBUNIT 1"/>
    <property type="match status" value="1"/>
</dbReference>
<feature type="active site" description="Proton acceptor" evidence="6">
    <location>
        <position position="106"/>
    </location>
</feature>
<keyword evidence="5 6" id="KW-0862">Zinc</keyword>
<gene>
    <name evidence="8" type="ORF">MANT1106_LOCUS13571</name>
</gene>
<feature type="region of interest" description="RNA binding" evidence="6">
    <location>
        <begin position="264"/>
        <end position="270"/>
    </location>
</feature>
<dbReference type="Pfam" id="PF01702">
    <property type="entry name" value="TGT"/>
    <property type="match status" value="1"/>
</dbReference>
<evidence type="ECO:0000256" key="5">
    <source>
        <dbReference type="ARBA" id="ARBA00022833"/>
    </source>
</evidence>